<dbReference type="AlphaFoldDB" id="A0A085MFH5"/>
<organism evidence="1 3">
    <name type="scientific">Trichuris suis</name>
    <name type="common">pig whipworm</name>
    <dbReference type="NCBI Taxonomy" id="68888"/>
    <lineage>
        <taxon>Eukaryota</taxon>
        <taxon>Metazoa</taxon>
        <taxon>Ecdysozoa</taxon>
        <taxon>Nematoda</taxon>
        <taxon>Enoplea</taxon>
        <taxon>Dorylaimia</taxon>
        <taxon>Trichinellida</taxon>
        <taxon>Trichuridae</taxon>
        <taxon>Trichuris</taxon>
    </lineage>
</organism>
<sequence length="112" mass="12852">MKLKVFIYWHTFERYTGGYNEAMSCKILSKSSSPGLNRLLHIDSQRCSGSVLRCVPQRSRCACFAWDHIDSMVCVCATVDGSTKCNEWLTHRFKRTDVQQGTCAPATRLLRW</sequence>
<keyword evidence="3" id="KW-1185">Reference proteome</keyword>
<dbReference type="Proteomes" id="UP000030758">
    <property type="component" value="Unassembled WGS sequence"/>
</dbReference>
<dbReference type="EMBL" id="KL367506">
    <property type="protein sequence ID" value="KFD68271.1"/>
    <property type="molecule type" value="Genomic_DNA"/>
</dbReference>
<evidence type="ECO:0000313" key="2">
    <source>
        <dbReference type="EMBL" id="KFD68271.1"/>
    </source>
</evidence>
<evidence type="ECO:0000313" key="3">
    <source>
        <dbReference type="Proteomes" id="UP000030764"/>
    </source>
</evidence>
<accession>A0A085MFH5</accession>
<evidence type="ECO:0000313" key="1">
    <source>
        <dbReference type="EMBL" id="KFD55971.1"/>
    </source>
</evidence>
<reference evidence="1 3" key="1">
    <citation type="journal article" date="2014" name="Nat. Genet.">
        <title>Genome and transcriptome of the porcine whipworm Trichuris suis.</title>
        <authorList>
            <person name="Jex A.R."/>
            <person name="Nejsum P."/>
            <person name="Schwarz E.M."/>
            <person name="Hu L."/>
            <person name="Young N.D."/>
            <person name="Hall R.S."/>
            <person name="Korhonen P.K."/>
            <person name="Liao S."/>
            <person name="Thamsborg S."/>
            <person name="Xia J."/>
            <person name="Xu P."/>
            <person name="Wang S."/>
            <person name="Scheerlinck J.P."/>
            <person name="Hofmann A."/>
            <person name="Sternberg P.W."/>
            <person name="Wang J."/>
            <person name="Gasser R.B."/>
        </authorList>
    </citation>
    <scope>NUCLEOTIDE SEQUENCE [LARGE SCALE GENOMIC DNA]</scope>
    <source>
        <strain evidence="2">DCEP-RM93F</strain>
        <strain evidence="1">DCEP-RM93M</strain>
    </source>
</reference>
<gene>
    <name evidence="1" type="ORF">M513_03095</name>
    <name evidence="2" type="ORF">M514_03095</name>
</gene>
<protein>
    <submittedName>
        <fullName evidence="1">Uncharacterized protein</fullName>
    </submittedName>
</protein>
<dbReference type="EMBL" id="KL363196">
    <property type="protein sequence ID" value="KFD55971.1"/>
    <property type="molecule type" value="Genomic_DNA"/>
</dbReference>
<proteinExistence type="predicted"/>
<dbReference type="Proteomes" id="UP000030764">
    <property type="component" value="Unassembled WGS sequence"/>
</dbReference>
<name>A0A085MFH5_9BILA</name>